<feature type="compositionally biased region" description="Basic residues" evidence="6">
    <location>
        <begin position="1"/>
        <end position="13"/>
    </location>
</feature>
<evidence type="ECO:0000313" key="8">
    <source>
        <dbReference type="EMBL" id="KAK8965171.1"/>
    </source>
</evidence>
<evidence type="ECO:0000256" key="2">
    <source>
        <dbReference type="ARBA" id="ARBA00022448"/>
    </source>
</evidence>
<feature type="compositionally biased region" description="Basic residues" evidence="6">
    <location>
        <begin position="101"/>
        <end position="112"/>
    </location>
</feature>
<proteinExistence type="predicted"/>
<evidence type="ECO:0000256" key="6">
    <source>
        <dbReference type="SAM" id="MobiDB-lite"/>
    </source>
</evidence>
<evidence type="ECO:0000256" key="3">
    <source>
        <dbReference type="ARBA" id="ARBA00022692"/>
    </source>
</evidence>
<feature type="compositionally biased region" description="Basic residues" evidence="6">
    <location>
        <begin position="42"/>
        <end position="57"/>
    </location>
</feature>
<dbReference type="EMBL" id="JBBWWR010000006">
    <property type="protein sequence ID" value="KAK8965171.1"/>
    <property type="molecule type" value="Genomic_DNA"/>
</dbReference>
<dbReference type="InterPro" id="IPR003439">
    <property type="entry name" value="ABC_transporter-like_ATP-bd"/>
</dbReference>
<comment type="subcellular location">
    <subcellularLocation>
        <location evidence="1">Membrane</location>
        <topology evidence="1">Multi-pass membrane protein</topology>
    </subcellularLocation>
</comment>
<keyword evidence="3" id="KW-0812">Transmembrane</keyword>
<dbReference type="PROSITE" id="PS00211">
    <property type="entry name" value="ABC_TRANSPORTER_1"/>
    <property type="match status" value="1"/>
</dbReference>
<dbReference type="Proteomes" id="UP001412067">
    <property type="component" value="Unassembled WGS sequence"/>
</dbReference>
<comment type="caution">
    <text evidence="8">The sequence shown here is derived from an EMBL/GenBank/DDBJ whole genome shotgun (WGS) entry which is preliminary data.</text>
</comment>
<evidence type="ECO:0000256" key="5">
    <source>
        <dbReference type="ARBA" id="ARBA00023136"/>
    </source>
</evidence>
<dbReference type="InterPro" id="IPR017871">
    <property type="entry name" value="ABC_transporter-like_CS"/>
</dbReference>
<feature type="region of interest" description="Disordered" evidence="6">
    <location>
        <begin position="1"/>
        <end position="122"/>
    </location>
</feature>
<keyword evidence="9" id="KW-1185">Reference proteome</keyword>
<dbReference type="InterPro" id="IPR050352">
    <property type="entry name" value="ABCG_transporters"/>
</dbReference>
<keyword evidence="5" id="KW-0472">Membrane</keyword>
<dbReference type="PANTHER" id="PTHR48041">
    <property type="entry name" value="ABC TRANSPORTER G FAMILY MEMBER 28"/>
    <property type="match status" value="1"/>
</dbReference>
<feature type="compositionally biased region" description="Basic residues" evidence="6">
    <location>
        <begin position="21"/>
        <end position="32"/>
    </location>
</feature>
<evidence type="ECO:0000256" key="4">
    <source>
        <dbReference type="ARBA" id="ARBA00022989"/>
    </source>
</evidence>
<keyword evidence="2" id="KW-0813">Transport</keyword>
<keyword evidence="4" id="KW-1133">Transmembrane helix</keyword>
<dbReference type="PANTHER" id="PTHR48041:SF111">
    <property type="entry name" value="ABC TRANSPORTER G FAMILY MEMBER 14"/>
    <property type="match status" value="1"/>
</dbReference>
<dbReference type="SUPFAM" id="SSF52540">
    <property type="entry name" value="P-loop containing nucleoside triphosphate hydrolases"/>
    <property type="match status" value="1"/>
</dbReference>
<evidence type="ECO:0000259" key="7">
    <source>
        <dbReference type="Pfam" id="PF00005"/>
    </source>
</evidence>
<accession>A0ABR2MMF4</accession>
<dbReference type="Gene3D" id="3.40.50.300">
    <property type="entry name" value="P-loop containing nucleotide triphosphate hydrolases"/>
    <property type="match status" value="1"/>
</dbReference>
<reference evidence="8 9" key="1">
    <citation type="journal article" date="2022" name="Nat. Plants">
        <title>Genomes of leafy and leafless Platanthera orchids illuminate the evolution of mycoheterotrophy.</title>
        <authorList>
            <person name="Li M.H."/>
            <person name="Liu K.W."/>
            <person name="Li Z."/>
            <person name="Lu H.C."/>
            <person name="Ye Q.L."/>
            <person name="Zhang D."/>
            <person name="Wang J.Y."/>
            <person name="Li Y.F."/>
            <person name="Zhong Z.M."/>
            <person name="Liu X."/>
            <person name="Yu X."/>
            <person name="Liu D.K."/>
            <person name="Tu X.D."/>
            <person name="Liu B."/>
            <person name="Hao Y."/>
            <person name="Liao X.Y."/>
            <person name="Jiang Y.T."/>
            <person name="Sun W.H."/>
            <person name="Chen J."/>
            <person name="Chen Y.Q."/>
            <person name="Ai Y."/>
            <person name="Zhai J.W."/>
            <person name="Wu S.S."/>
            <person name="Zhou Z."/>
            <person name="Hsiao Y.Y."/>
            <person name="Wu W.L."/>
            <person name="Chen Y.Y."/>
            <person name="Lin Y.F."/>
            <person name="Hsu J.L."/>
            <person name="Li C.Y."/>
            <person name="Wang Z.W."/>
            <person name="Zhao X."/>
            <person name="Zhong W.Y."/>
            <person name="Ma X.K."/>
            <person name="Ma L."/>
            <person name="Huang J."/>
            <person name="Chen G.Z."/>
            <person name="Huang M.Z."/>
            <person name="Huang L."/>
            <person name="Peng D.H."/>
            <person name="Luo Y.B."/>
            <person name="Zou S.Q."/>
            <person name="Chen S.P."/>
            <person name="Lan S."/>
            <person name="Tsai W.C."/>
            <person name="Van de Peer Y."/>
            <person name="Liu Z.J."/>
        </authorList>
    </citation>
    <scope>NUCLEOTIDE SEQUENCE [LARGE SCALE GENOMIC DNA]</scope>
    <source>
        <strain evidence="8">Lor288</strain>
    </source>
</reference>
<evidence type="ECO:0000256" key="1">
    <source>
        <dbReference type="ARBA" id="ARBA00004141"/>
    </source>
</evidence>
<evidence type="ECO:0000313" key="9">
    <source>
        <dbReference type="Proteomes" id="UP001412067"/>
    </source>
</evidence>
<dbReference type="InterPro" id="IPR027417">
    <property type="entry name" value="P-loop_NTPase"/>
</dbReference>
<dbReference type="Pfam" id="PF00005">
    <property type="entry name" value="ABC_tran"/>
    <property type="match status" value="1"/>
</dbReference>
<feature type="domain" description="ABC transporter" evidence="7">
    <location>
        <begin position="112"/>
        <end position="144"/>
    </location>
</feature>
<protein>
    <submittedName>
        <fullName evidence="8">ABC transporter G family member 14</fullName>
    </submittedName>
</protein>
<sequence length="242" mass="27064">MPRRDARHARPLRQRQDNPPHRPRRPAGRKPPLRQDNLQRAALRRHVPPPHRLRRAVRYPLPAPHRRGDADVHRPPPAAKRPHPRREGAAGSAGGGGTRARSGHRQPRRGPRVRGISGGEKRRVSIGQEMLLNPSLLLLDEPTSGLDSTTAQKIVGTLRRLAAGGRRAVVVTIHQPSTRLYQMFDKVILLSEGCPIYHGEGLMRSGILGRSGSVRPERLTRRSCCWTLLMVDISLKPLFILL</sequence>
<organism evidence="8 9">
    <name type="scientific">Platanthera guangdongensis</name>
    <dbReference type="NCBI Taxonomy" id="2320717"/>
    <lineage>
        <taxon>Eukaryota</taxon>
        <taxon>Viridiplantae</taxon>
        <taxon>Streptophyta</taxon>
        <taxon>Embryophyta</taxon>
        <taxon>Tracheophyta</taxon>
        <taxon>Spermatophyta</taxon>
        <taxon>Magnoliopsida</taxon>
        <taxon>Liliopsida</taxon>
        <taxon>Asparagales</taxon>
        <taxon>Orchidaceae</taxon>
        <taxon>Orchidoideae</taxon>
        <taxon>Orchideae</taxon>
        <taxon>Orchidinae</taxon>
        <taxon>Platanthera</taxon>
    </lineage>
</organism>
<gene>
    <name evidence="8" type="primary">ABCG14</name>
    <name evidence="8" type="ORF">KSP40_PGU021554</name>
</gene>
<name>A0ABR2MMF4_9ASPA</name>